<dbReference type="AlphaFoldDB" id="E1T951"/>
<protein>
    <recommendedName>
        <fullName evidence="2">Fe-S oxidoreductase</fullName>
    </recommendedName>
</protein>
<dbReference type="OrthoDB" id="7500397at2"/>
<dbReference type="eggNOG" id="COG0727">
    <property type="taxonomic scope" value="Bacteria"/>
</dbReference>
<gene>
    <name evidence="1" type="ordered locus">BC1003_0646</name>
</gene>
<evidence type="ECO:0000313" key="1">
    <source>
        <dbReference type="EMBL" id="ADN56645.1"/>
    </source>
</evidence>
<name>E1T951_BURSG</name>
<reference evidence="1" key="1">
    <citation type="submission" date="2010-09" db="EMBL/GenBank/DDBJ databases">
        <title>Complete sequence of chromosome1 of Burkholderia sp. CCGE1003.</title>
        <authorList>
            <consortium name="US DOE Joint Genome Institute"/>
            <person name="Lucas S."/>
            <person name="Copeland A."/>
            <person name="Lapidus A."/>
            <person name="Cheng J.-F."/>
            <person name="Bruce D."/>
            <person name="Goodwin L."/>
            <person name="Pitluck S."/>
            <person name="Daligault H."/>
            <person name="Davenport K."/>
            <person name="Detter J.C."/>
            <person name="Han C."/>
            <person name="Tapia R."/>
            <person name="Land M."/>
            <person name="Hauser L."/>
            <person name="Jeffries C."/>
            <person name="Kyrpides N."/>
            <person name="Ivanova N."/>
            <person name="Ovchinnikova G."/>
            <person name="Martinez-Romero E."/>
            <person name="Rogel M.A."/>
            <person name="Auchtung J."/>
            <person name="Tiedje J.M."/>
            <person name="Woyke T."/>
        </authorList>
    </citation>
    <scope>NUCLEOTIDE SEQUENCE</scope>
    <source>
        <strain evidence="1">CCGE1003</strain>
    </source>
</reference>
<sequence length="257" mass="27783">MDIDFKCTMCGKCCHDLRLPLTASEAVAWLEAGNDVEILCEALPWPEEPPADNLQAAQKRRRSFAAMSGSLPARVVVIFSGTHAGPCPNLRPDMRCGIYEKRPLVCRIYPAEINPFIALMPEHKMCPPESWTPGSSPLLRAGQLVDSDMLALIQQSRDADANDVPIKQQVCALLGIDHAGVSNEGFVAHSPDRVELLAALRQASSGHDAPALSSTWRFVSQRRNTVDVLESVGALGTLVDANSTFGFQYLGLSAGSD</sequence>
<dbReference type="InterPro" id="IPR005358">
    <property type="entry name" value="Puta_zinc/iron-chelating_dom"/>
</dbReference>
<dbReference type="PANTHER" id="PTHR35866">
    <property type="entry name" value="PUTATIVE-RELATED"/>
    <property type="match status" value="1"/>
</dbReference>
<evidence type="ECO:0008006" key="2">
    <source>
        <dbReference type="Google" id="ProtNLM"/>
    </source>
</evidence>
<organism evidence="1">
    <name type="scientific">Burkholderia sp. (strain CCGE1003)</name>
    <dbReference type="NCBI Taxonomy" id="640512"/>
    <lineage>
        <taxon>Bacteria</taxon>
        <taxon>Pseudomonadati</taxon>
        <taxon>Pseudomonadota</taxon>
        <taxon>Betaproteobacteria</taxon>
        <taxon>Burkholderiales</taxon>
        <taxon>Burkholderiaceae</taxon>
        <taxon>Burkholderia</taxon>
    </lineage>
</organism>
<proteinExistence type="predicted"/>
<dbReference type="Pfam" id="PF03692">
    <property type="entry name" value="CxxCxxCC"/>
    <property type="match status" value="1"/>
</dbReference>
<dbReference type="STRING" id="640512.BC1003_0646"/>
<accession>E1T951</accession>
<dbReference type="PANTHER" id="PTHR35866:SF2">
    <property type="entry name" value="YKGJ FAMILY CYSTEINE CLUSTER PROTEIN"/>
    <property type="match status" value="1"/>
</dbReference>
<dbReference type="EMBL" id="CP002217">
    <property type="protein sequence ID" value="ADN56645.1"/>
    <property type="molecule type" value="Genomic_DNA"/>
</dbReference>
<dbReference type="KEGG" id="bgf:BC1003_0646"/>
<dbReference type="HOGENOM" id="CLU_097149_0_0_4"/>